<comment type="catalytic activity">
    <reaction evidence="7">
        <text>shikimate + ATP = 3-phosphoshikimate + ADP + H(+)</text>
        <dbReference type="Rhea" id="RHEA:13121"/>
        <dbReference type="ChEBI" id="CHEBI:15378"/>
        <dbReference type="ChEBI" id="CHEBI:30616"/>
        <dbReference type="ChEBI" id="CHEBI:36208"/>
        <dbReference type="ChEBI" id="CHEBI:145989"/>
        <dbReference type="ChEBI" id="CHEBI:456216"/>
        <dbReference type="EC" id="2.7.1.71"/>
    </reaction>
</comment>
<dbReference type="PANTHER" id="PTHR21087">
    <property type="entry name" value="SHIKIMATE KINASE"/>
    <property type="match status" value="1"/>
</dbReference>
<reference evidence="8 9" key="1">
    <citation type="submission" date="2017-01" db="EMBL/GenBank/DDBJ databases">
        <authorList>
            <person name="Mah S.A."/>
            <person name="Swanson W.J."/>
            <person name="Moy G.W."/>
            <person name="Vacquier V.D."/>
        </authorList>
    </citation>
    <scope>NUCLEOTIDE SEQUENCE [LARGE SCALE GENOMIC DNA]</scope>
    <source>
        <strain evidence="8 9">DSM 26375</strain>
    </source>
</reference>
<dbReference type="GO" id="GO:0005524">
    <property type="term" value="F:ATP binding"/>
    <property type="evidence" value="ECO:0007669"/>
    <property type="project" value="UniProtKB-UniRule"/>
</dbReference>
<dbReference type="Gene3D" id="3.40.50.300">
    <property type="entry name" value="P-loop containing nucleotide triphosphate hydrolases"/>
    <property type="match status" value="1"/>
</dbReference>
<proteinExistence type="inferred from homology"/>
<dbReference type="EMBL" id="FTOT01000001">
    <property type="protein sequence ID" value="SIS65333.1"/>
    <property type="molecule type" value="Genomic_DNA"/>
</dbReference>
<dbReference type="InterPro" id="IPR031322">
    <property type="entry name" value="Shikimate/glucono_kinase"/>
</dbReference>
<dbReference type="GO" id="GO:0008652">
    <property type="term" value="P:amino acid biosynthetic process"/>
    <property type="evidence" value="ECO:0007669"/>
    <property type="project" value="UniProtKB-KW"/>
</dbReference>
<feature type="binding site" evidence="7">
    <location>
        <position position="47"/>
    </location>
    <ligand>
        <name>Mg(2+)</name>
        <dbReference type="ChEBI" id="CHEBI:18420"/>
    </ligand>
</feature>
<accession>A0A1N7KUQ9</accession>
<keyword evidence="3 7" id="KW-0547">Nucleotide-binding</keyword>
<comment type="subunit">
    <text evidence="7">Monomer.</text>
</comment>
<organism evidence="8 9">
    <name type="scientific">Gemmobacter megaterium</name>
    <dbReference type="NCBI Taxonomy" id="1086013"/>
    <lineage>
        <taxon>Bacteria</taxon>
        <taxon>Pseudomonadati</taxon>
        <taxon>Pseudomonadota</taxon>
        <taxon>Alphaproteobacteria</taxon>
        <taxon>Rhodobacterales</taxon>
        <taxon>Paracoccaceae</taxon>
        <taxon>Gemmobacter</taxon>
    </lineage>
</organism>
<dbReference type="NCBIfam" id="NF010552">
    <property type="entry name" value="PRK13946.1"/>
    <property type="match status" value="1"/>
</dbReference>
<evidence type="ECO:0000256" key="2">
    <source>
        <dbReference type="ARBA" id="ARBA00022679"/>
    </source>
</evidence>
<dbReference type="SUPFAM" id="SSF52540">
    <property type="entry name" value="P-loop containing nucleoside triphosphate hydrolases"/>
    <property type="match status" value="1"/>
</dbReference>
<comment type="function">
    <text evidence="7">Catalyzes the specific phosphorylation of the 3-hydroxyl group of shikimic acid using ATP as a cosubstrate.</text>
</comment>
<dbReference type="InterPro" id="IPR000623">
    <property type="entry name" value="Shikimate_kinase/TSH1"/>
</dbReference>
<comment type="pathway">
    <text evidence="7">Metabolic intermediate biosynthesis; chorismate biosynthesis; chorismate from D-erythrose 4-phosphate and phosphoenolpyruvate: step 5/7.</text>
</comment>
<dbReference type="GO" id="GO:0009073">
    <property type="term" value="P:aromatic amino acid family biosynthetic process"/>
    <property type="evidence" value="ECO:0007669"/>
    <property type="project" value="UniProtKB-KW"/>
</dbReference>
<keyword evidence="7" id="KW-0963">Cytoplasm</keyword>
<dbReference type="EC" id="2.7.1.71" evidence="7"/>
<evidence type="ECO:0000313" key="9">
    <source>
        <dbReference type="Proteomes" id="UP000186141"/>
    </source>
</evidence>
<dbReference type="UniPathway" id="UPA00053">
    <property type="reaction ID" value="UER00088"/>
</dbReference>
<feature type="binding site" evidence="7">
    <location>
        <position position="149"/>
    </location>
    <ligand>
        <name>ATP</name>
        <dbReference type="ChEBI" id="CHEBI:30616"/>
    </ligand>
</feature>
<keyword evidence="9" id="KW-1185">Reference proteome</keyword>
<keyword evidence="6 7" id="KW-0057">Aromatic amino acid biosynthesis</keyword>
<dbReference type="STRING" id="1086013.SAMN05421774_101694"/>
<comment type="subcellular location">
    <subcellularLocation>
        <location evidence="7">Cytoplasm</location>
    </subcellularLocation>
</comment>
<evidence type="ECO:0000256" key="1">
    <source>
        <dbReference type="ARBA" id="ARBA00022605"/>
    </source>
</evidence>
<dbReference type="PRINTS" id="PR01100">
    <property type="entry name" value="SHIKIMTKNASE"/>
</dbReference>
<evidence type="ECO:0000313" key="8">
    <source>
        <dbReference type="EMBL" id="SIS65333.1"/>
    </source>
</evidence>
<evidence type="ECO:0000256" key="3">
    <source>
        <dbReference type="ARBA" id="ARBA00022741"/>
    </source>
</evidence>
<comment type="caution">
    <text evidence="7">Lacks conserved residue(s) required for the propagation of feature annotation.</text>
</comment>
<dbReference type="GO" id="GO:0005829">
    <property type="term" value="C:cytosol"/>
    <property type="evidence" value="ECO:0007669"/>
    <property type="project" value="TreeGrafter"/>
</dbReference>
<keyword evidence="5 7" id="KW-0067">ATP-binding</keyword>
<feature type="binding site" evidence="7">
    <location>
        <position position="89"/>
    </location>
    <ligand>
        <name>substrate</name>
    </ligand>
</feature>
<feature type="binding site" evidence="7">
    <location>
        <position position="168"/>
    </location>
    <ligand>
        <name>substrate</name>
    </ligand>
</feature>
<name>A0A1N7KUQ9_9RHOB</name>
<feature type="binding site" evidence="7">
    <location>
        <position position="65"/>
    </location>
    <ligand>
        <name>substrate</name>
    </ligand>
</feature>
<comment type="similarity">
    <text evidence="7">Belongs to the shikimate kinase family.</text>
</comment>
<dbReference type="InterPro" id="IPR027417">
    <property type="entry name" value="P-loop_NTPase"/>
</dbReference>
<gene>
    <name evidence="7" type="primary">aroK</name>
    <name evidence="8" type="ORF">SAMN05421774_101694</name>
</gene>
<evidence type="ECO:0000256" key="7">
    <source>
        <dbReference type="HAMAP-Rule" id="MF_00109"/>
    </source>
</evidence>
<evidence type="ECO:0000256" key="6">
    <source>
        <dbReference type="ARBA" id="ARBA00023141"/>
    </source>
</evidence>
<keyword evidence="7" id="KW-0460">Magnesium</keyword>
<keyword evidence="1 7" id="KW-0028">Amino-acid biosynthesis</keyword>
<dbReference type="GO" id="GO:0009423">
    <property type="term" value="P:chorismate biosynthetic process"/>
    <property type="evidence" value="ECO:0007669"/>
    <property type="project" value="UniProtKB-UniRule"/>
</dbReference>
<evidence type="ECO:0000256" key="5">
    <source>
        <dbReference type="ARBA" id="ARBA00022840"/>
    </source>
</evidence>
<dbReference type="AlphaFoldDB" id="A0A1N7KUQ9"/>
<protein>
    <recommendedName>
        <fullName evidence="7">Shikimate kinase</fullName>
        <shortName evidence="7">SK</shortName>
        <ecNumber evidence="7">2.7.1.71</ecNumber>
    </recommendedName>
</protein>
<dbReference type="GO" id="GO:0004765">
    <property type="term" value="F:shikimate kinase activity"/>
    <property type="evidence" value="ECO:0007669"/>
    <property type="project" value="UniProtKB-UniRule"/>
</dbReference>
<dbReference type="GO" id="GO:0000287">
    <property type="term" value="F:magnesium ion binding"/>
    <property type="evidence" value="ECO:0007669"/>
    <property type="project" value="UniProtKB-UniRule"/>
</dbReference>
<feature type="binding site" evidence="7">
    <location>
        <position position="111"/>
    </location>
    <ligand>
        <name>substrate</name>
    </ligand>
</feature>
<dbReference type="PANTHER" id="PTHR21087:SF16">
    <property type="entry name" value="SHIKIMATE KINASE 1, CHLOROPLASTIC"/>
    <property type="match status" value="1"/>
</dbReference>
<feature type="binding site" evidence="7">
    <location>
        <begin position="43"/>
        <end position="48"/>
    </location>
    <ligand>
        <name>ATP</name>
        <dbReference type="ChEBI" id="CHEBI:30616"/>
    </ligand>
</feature>
<keyword evidence="4 7" id="KW-0418">Kinase</keyword>
<comment type="cofactor">
    <cofactor evidence="7">
        <name>Mg(2+)</name>
        <dbReference type="ChEBI" id="CHEBI:18420"/>
    </cofactor>
    <text evidence="7">Binds 1 Mg(2+) ion per subunit.</text>
</comment>
<dbReference type="HAMAP" id="MF_00109">
    <property type="entry name" value="Shikimate_kinase"/>
    <property type="match status" value="1"/>
</dbReference>
<dbReference type="Pfam" id="PF01202">
    <property type="entry name" value="SKI"/>
    <property type="match status" value="1"/>
</dbReference>
<evidence type="ECO:0000256" key="4">
    <source>
        <dbReference type="ARBA" id="ARBA00022777"/>
    </source>
</evidence>
<dbReference type="CDD" id="cd00464">
    <property type="entry name" value="SK"/>
    <property type="match status" value="1"/>
</dbReference>
<sequence length="208" mass="22536">MPVDYIWPFVEDHAIQGANVELGGPAGVKWRLKKPVVLVGMMGAGKTAVGTHLARTLGVPFLDSDDEIVKAANMTIAEIFARDGEAFFRQKESQVIARLLAGAPGVLSTGGGAYLAEANRMAISQLGVAVWLRADLDLLWQRVRHKNTRPLLRTPDPYGTLKSLLDARAPVYALADLVVDSKPGLSIDAMAERVIATLETRPDVLERK</sequence>
<keyword evidence="2 7" id="KW-0808">Transferase</keyword>
<keyword evidence="7" id="KW-0479">Metal-binding</keyword>
<dbReference type="Proteomes" id="UP000186141">
    <property type="component" value="Unassembled WGS sequence"/>
</dbReference>